<reference evidence="2 3" key="1">
    <citation type="submission" date="2014-12" db="EMBL/GenBank/DDBJ databases">
        <title>Draft genome sequences of 29 type strains of Enterococci.</title>
        <authorList>
            <person name="Zhong Z."/>
            <person name="Sun Z."/>
            <person name="Liu W."/>
            <person name="Zhang W."/>
            <person name="Zhang H."/>
        </authorList>
    </citation>
    <scope>NUCLEOTIDE SEQUENCE [LARGE SCALE GENOMIC DNA]</scope>
    <source>
        <strain evidence="2 3">DSM 21207</strain>
    </source>
</reference>
<evidence type="ECO:0008006" key="4">
    <source>
        <dbReference type="Google" id="ProtNLM"/>
    </source>
</evidence>
<evidence type="ECO:0000256" key="1">
    <source>
        <dbReference type="SAM" id="Phobius"/>
    </source>
</evidence>
<protein>
    <recommendedName>
        <fullName evidence="4">DUF2798 domain-containing protein</fullName>
    </recommendedName>
</protein>
<keyword evidence="1" id="KW-1133">Transmembrane helix</keyword>
<proteinExistence type="predicted"/>
<feature type="transmembrane region" description="Helical" evidence="1">
    <location>
        <begin position="35"/>
        <end position="58"/>
    </location>
</feature>
<dbReference type="STRING" id="317010.RU96_GL001377"/>
<name>A0A1L8R2V1_9ENTE</name>
<organism evidence="2 3">
    <name type="scientific">Enterococcus canintestini</name>
    <dbReference type="NCBI Taxonomy" id="317010"/>
    <lineage>
        <taxon>Bacteria</taxon>
        <taxon>Bacillati</taxon>
        <taxon>Bacillota</taxon>
        <taxon>Bacilli</taxon>
        <taxon>Lactobacillales</taxon>
        <taxon>Enterococcaceae</taxon>
        <taxon>Enterococcus</taxon>
    </lineage>
</organism>
<keyword evidence="1" id="KW-0812">Transmembrane</keyword>
<feature type="transmembrane region" description="Helical" evidence="1">
    <location>
        <begin position="9"/>
        <end position="29"/>
    </location>
</feature>
<evidence type="ECO:0000313" key="3">
    <source>
        <dbReference type="Proteomes" id="UP000182835"/>
    </source>
</evidence>
<keyword evidence="1" id="KW-0472">Membrane</keyword>
<dbReference type="Pfam" id="PF11391">
    <property type="entry name" value="DUF2798"/>
    <property type="match status" value="2"/>
</dbReference>
<dbReference type="AlphaFoldDB" id="A0A1L8R2V1"/>
<evidence type="ECO:0000313" key="2">
    <source>
        <dbReference type="EMBL" id="OJG14093.1"/>
    </source>
</evidence>
<feature type="transmembrane region" description="Helical" evidence="1">
    <location>
        <begin position="114"/>
        <end position="137"/>
    </location>
</feature>
<gene>
    <name evidence="2" type="ORF">RU96_GL001377</name>
</gene>
<dbReference type="RefSeq" id="WP_071865591.1">
    <property type="nucleotide sequence ID" value="NZ_JBHLVQ010000016.1"/>
</dbReference>
<accession>A0A1L8R2V1</accession>
<dbReference type="Proteomes" id="UP000182835">
    <property type="component" value="Unassembled WGS sequence"/>
</dbReference>
<dbReference type="EMBL" id="JXKG01000025">
    <property type="protein sequence ID" value="OJG14093.1"/>
    <property type="molecule type" value="Genomic_DNA"/>
</dbReference>
<feature type="transmembrane region" description="Helical" evidence="1">
    <location>
        <begin position="79"/>
        <end position="102"/>
    </location>
</feature>
<dbReference type="InterPro" id="IPR021529">
    <property type="entry name" value="DUF2798"/>
</dbReference>
<sequence length="152" mass="16924">MPTNKKESWIFTGCMCTLMVLGMSIYNIALQGELSFIAVISGFPFAFLVALLLDVFVVGKPAKNIALRLPTNKEKGWQVGISISVCMILGMVTFMSVFGIVMEMGWQHLNWGTYLHTWLFNLIMALPLQLIIVRPLAVSALKLSRRSALKAE</sequence>
<comment type="caution">
    <text evidence="2">The sequence shown here is derived from an EMBL/GenBank/DDBJ whole genome shotgun (WGS) entry which is preliminary data.</text>
</comment>
<dbReference type="OrthoDB" id="7062363at2"/>